<comment type="caution">
    <text evidence="1">The sequence shown here is derived from an EMBL/GenBank/DDBJ whole genome shotgun (WGS) entry which is preliminary data.</text>
</comment>
<gene>
    <name evidence="1" type="ORF">QNI19_06935</name>
</gene>
<reference evidence="1 2" key="1">
    <citation type="submission" date="2023-05" db="EMBL/GenBank/DDBJ databases">
        <authorList>
            <person name="Zhang X."/>
        </authorList>
    </citation>
    <scope>NUCLEOTIDE SEQUENCE [LARGE SCALE GENOMIC DNA]</scope>
    <source>
        <strain evidence="1 2">DM2B3-1</strain>
    </source>
</reference>
<organism evidence="1 2">
    <name type="scientific">Xanthocytophaga flava</name>
    <dbReference type="NCBI Taxonomy" id="3048013"/>
    <lineage>
        <taxon>Bacteria</taxon>
        <taxon>Pseudomonadati</taxon>
        <taxon>Bacteroidota</taxon>
        <taxon>Cytophagia</taxon>
        <taxon>Cytophagales</taxon>
        <taxon>Rhodocytophagaceae</taxon>
        <taxon>Xanthocytophaga</taxon>
    </lineage>
</organism>
<dbReference type="RefSeq" id="WP_313993797.1">
    <property type="nucleotide sequence ID" value="NZ_JASJOT010000003.1"/>
</dbReference>
<proteinExistence type="predicted"/>
<dbReference type="InterPro" id="IPR007815">
    <property type="entry name" value="Emycin_Estase"/>
</dbReference>
<dbReference type="EMBL" id="JASJOT010000003">
    <property type="protein sequence ID" value="MDJ1492661.1"/>
    <property type="molecule type" value="Genomic_DNA"/>
</dbReference>
<dbReference type="Gene3D" id="3.30.1870.10">
    <property type="entry name" value="EreA-like, domain 2"/>
    <property type="match status" value="1"/>
</dbReference>
<evidence type="ECO:0000313" key="1">
    <source>
        <dbReference type="EMBL" id="MDJ1492661.1"/>
    </source>
</evidence>
<protein>
    <submittedName>
        <fullName evidence="1">Erythromycin esterase family protein</fullName>
    </submittedName>
</protein>
<dbReference type="PANTHER" id="PTHR31299:SF0">
    <property type="entry name" value="ESTERASE, PUTATIVE (AFU_ORTHOLOGUE AFUA_1G05850)-RELATED"/>
    <property type="match status" value="1"/>
</dbReference>
<dbReference type="Gene3D" id="3.40.1660.10">
    <property type="entry name" value="EreA-like (biosynthetic domain)"/>
    <property type="match status" value="1"/>
</dbReference>
<dbReference type="SUPFAM" id="SSF159501">
    <property type="entry name" value="EreA/ChaN-like"/>
    <property type="match status" value="1"/>
</dbReference>
<dbReference type="Proteomes" id="UP001228581">
    <property type="component" value="Unassembled WGS sequence"/>
</dbReference>
<dbReference type="Gene3D" id="1.20.1440.30">
    <property type="entry name" value="Biosynthetic Protein domain"/>
    <property type="match status" value="1"/>
</dbReference>
<evidence type="ECO:0000313" key="2">
    <source>
        <dbReference type="Proteomes" id="UP001228581"/>
    </source>
</evidence>
<sequence>MNSTPEKNNAKWRWSLTATCVLLLFTSFRNLDNQLVAILNANLVSVPTLLGNESQDDLKKLQAVFTSVDSKVIAIGEQSHGTSEFFEVRKKLIKLFSSDPKLSKIGLEAPMAEVEDLNGYVLDGRGDLKSILKSFRLYNYECAEFVDLVNQVQEINKNRKTKITFFGFDIQSPFRSLEKIREFAKEDTSIPVESISKLLSDYTLLNNQVYSHNFSREDFDSLKYISQPLLSGVFTSTKNGLSIRDYQTNYRQFLLLNDPSVTNYEMSIMSELRDSLMAVNVLNQITSNSKMIILAHNAHVQKTTSVYSKSMGYFLKRNLKNNYKVIGQTTSSGTVTAFKPSIGKISADNLLASPDQTSFEYYFSLTQKPVFLIQTTRIAGLIKPGERPKKYRLLPFGIPNDQYVTGDAIEDFDYIVHIEKTSGNKSFYLN</sequence>
<dbReference type="PANTHER" id="PTHR31299">
    <property type="entry name" value="ESTERASE, PUTATIVE (AFU_ORTHOLOGUE AFUA_1G05850)-RELATED"/>
    <property type="match status" value="1"/>
</dbReference>
<dbReference type="CDD" id="cd14728">
    <property type="entry name" value="Ere-like"/>
    <property type="match status" value="1"/>
</dbReference>
<keyword evidence="2" id="KW-1185">Reference proteome</keyword>
<name>A0ABT7CFY8_9BACT</name>
<dbReference type="InterPro" id="IPR052036">
    <property type="entry name" value="Hydrolase/PRTase-associated"/>
</dbReference>
<accession>A0ABT7CFY8</accession>
<dbReference type="Pfam" id="PF05139">
    <property type="entry name" value="Erythro_esteras"/>
    <property type="match status" value="1"/>
</dbReference>